<organism evidence="2">
    <name type="scientific">Panicum hallii</name>
    <dbReference type="NCBI Taxonomy" id="206008"/>
    <lineage>
        <taxon>Eukaryota</taxon>
        <taxon>Viridiplantae</taxon>
        <taxon>Streptophyta</taxon>
        <taxon>Embryophyta</taxon>
        <taxon>Tracheophyta</taxon>
        <taxon>Spermatophyta</taxon>
        <taxon>Magnoliopsida</taxon>
        <taxon>Liliopsida</taxon>
        <taxon>Poales</taxon>
        <taxon>Poaceae</taxon>
        <taxon>PACMAD clade</taxon>
        <taxon>Panicoideae</taxon>
        <taxon>Panicodae</taxon>
        <taxon>Paniceae</taxon>
        <taxon>Panicinae</taxon>
        <taxon>Panicum</taxon>
        <taxon>Panicum sect. Panicum</taxon>
    </lineage>
</organism>
<gene>
    <name evidence="2" type="ORF">PAHAL_7G026000</name>
</gene>
<sequence>MVPTGQMDAPRSGVPSPSGGLMDGHPAAAVPAAPQAPAREPAVVAPPAARQRRQGLGIPHRGGRQTWTLRGRQTRRGA</sequence>
<dbReference type="Proteomes" id="UP000243499">
    <property type="component" value="Chromosome 7"/>
</dbReference>
<evidence type="ECO:0000256" key="1">
    <source>
        <dbReference type="SAM" id="MobiDB-lite"/>
    </source>
</evidence>
<reference evidence="2" key="1">
    <citation type="submission" date="2018-04" db="EMBL/GenBank/DDBJ databases">
        <title>WGS assembly of Panicum hallii.</title>
        <authorList>
            <person name="Lovell J."/>
            <person name="Jenkins J."/>
            <person name="Lowry D."/>
            <person name="Mamidi S."/>
            <person name="Sreedasyam A."/>
            <person name="Weng X."/>
            <person name="Barry K."/>
            <person name="Bonette J."/>
            <person name="Campitelli B."/>
            <person name="Daum C."/>
            <person name="Gordon S."/>
            <person name="Gould B."/>
            <person name="Lipzen A."/>
            <person name="Macqueen A."/>
            <person name="Palacio-Mejia J."/>
            <person name="Plott C."/>
            <person name="Shakirov E."/>
            <person name="Shu S."/>
            <person name="Yoshinaga Y."/>
            <person name="Zane M."/>
            <person name="Rokhsar D."/>
            <person name="Grimwood J."/>
            <person name="Schmutz J."/>
            <person name="Juenger T."/>
        </authorList>
    </citation>
    <scope>NUCLEOTIDE SEQUENCE [LARGE SCALE GENOMIC DNA]</scope>
    <source>
        <strain evidence="2">FIL2</strain>
    </source>
</reference>
<dbReference type="Gramene" id="PVH34769">
    <property type="protein sequence ID" value="PVH34769"/>
    <property type="gene ID" value="PAHAL_7G026000"/>
</dbReference>
<dbReference type="EMBL" id="CM008052">
    <property type="protein sequence ID" value="PVH34769.1"/>
    <property type="molecule type" value="Genomic_DNA"/>
</dbReference>
<feature type="compositionally biased region" description="Low complexity" evidence="1">
    <location>
        <begin position="26"/>
        <end position="49"/>
    </location>
</feature>
<proteinExistence type="predicted"/>
<evidence type="ECO:0000313" key="2">
    <source>
        <dbReference type="EMBL" id="PVH34769.1"/>
    </source>
</evidence>
<feature type="region of interest" description="Disordered" evidence="1">
    <location>
        <begin position="1"/>
        <end position="78"/>
    </location>
</feature>
<name>A0A2T8IAT4_9POAL</name>
<protein>
    <submittedName>
        <fullName evidence="2">Uncharacterized protein</fullName>
    </submittedName>
</protein>
<accession>A0A2T8IAT4</accession>
<dbReference type="AlphaFoldDB" id="A0A2T8IAT4"/>